<dbReference type="RefSeq" id="WP_279296254.1">
    <property type="nucleotide sequence ID" value="NZ_JAOTIF010000003.1"/>
</dbReference>
<evidence type="ECO:0000313" key="3">
    <source>
        <dbReference type="EMBL" id="MCU7548809.1"/>
    </source>
</evidence>
<evidence type="ECO:0000256" key="1">
    <source>
        <dbReference type="SAM" id="Phobius"/>
    </source>
</evidence>
<dbReference type="AlphaFoldDB" id="A0A9X2XTB4"/>
<dbReference type="Gene3D" id="3.30.565.10">
    <property type="entry name" value="Histidine kinase-like ATPase, C-terminal domain"/>
    <property type="match status" value="1"/>
</dbReference>
<keyword evidence="1" id="KW-1133">Transmembrane helix</keyword>
<reference evidence="3" key="2">
    <citation type="submission" date="2023-04" db="EMBL/GenBank/DDBJ databases">
        <title>Paracnuella aquatica gen. nov., sp. nov., a member of the family Chitinophagaceae isolated from a hot spring.</title>
        <authorList>
            <person name="Wang C."/>
        </authorList>
    </citation>
    <scope>NUCLEOTIDE SEQUENCE</scope>
    <source>
        <strain evidence="3">LB-8</strain>
    </source>
</reference>
<keyword evidence="3" id="KW-0808">Transferase</keyword>
<comment type="caution">
    <text evidence="3">The sequence shown here is derived from an EMBL/GenBank/DDBJ whole genome shotgun (WGS) entry which is preliminary data.</text>
</comment>
<evidence type="ECO:0000259" key="2">
    <source>
        <dbReference type="Pfam" id="PF06580"/>
    </source>
</evidence>
<dbReference type="Proteomes" id="UP001155483">
    <property type="component" value="Unassembled WGS sequence"/>
</dbReference>
<feature type="domain" description="Signal transduction histidine kinase internal region" evidence="2">
    <location>
        <begin position="170"/>
        <end position="251"/>
    </location>
</feature>
<reference evidence="3" key="1">
    <citation type="submission" date="2022-09" db="EMBL/GenBank/DDBJ databases">
        <authorList>
            <person name="Yuan C."/>
            <person name="Ke Z."/>
        </authorList>
    </citation>
    <scope>NUCLEOTIDE SEQUENCE</scope>
    <source>
        <strain evidence="3">LB-8</strain>
    </source>
</reference>
<dbReference type="GO" id="GO:0016020">
    <property type="term" value="C:membrane"/>
    <property type="evidence" value="ECO:0007669"/>
    <property type="project" value="InterPro"/>
</dbReference>
<feature type="transmembrane region" description="Helical" evidence="1">
    <location>
        <begin position="7"/>
        <end position="26"/>
    </location>
</feature>
<dbReference type="InterPro" id="IPR010559">
    <property type="entry name" value="Sig_transdc_His_kin_internal"/>
</dbReference>
<keyword evidence="4" id="KW-1185">Reference proteome</keyword>
<protein>
    <submittedName>
        <fullName evidence="3">Histidine kinase</fullName>
    </submittedName>
</protein>
<keyword evidence="1" id="KW-0812">Transmembrane</keyword>
<feature type="transmembrane region" description="Helical" evidence="1">
    <location>
        <begin position="38"/>
        <end position="60"/>
    </location>
</feature>
<dbReference type="EMBL" id="JAOTIF010000003">
    <property type="protein sequence ID" value="MCU7548809.1"/>
    <property type="molecule type" value="Genomic_DNA"/>
</dbReference>
<keyword evidence="1" id="KW-0472">Membrane</keyword>
<dbReference type="PANTHER" id="PTHR34220">
    <property type="entry name" value="SENSOR HISTIDINE KINASE YPDA"/>
    <property type="match status" value="1"/>
</dbReference>
<dbReference type="GO" id="GO:0000155">
    <property type="term" value="F:phosphorelay sensor kinase activity"/>
    <property type="evidence" value="ECO:0007669"/>
    <property type="project" value="InterPro"/>
</dbReference>
<accession>A0A9X2XTB4</accession>
<proteinExistence type="predicted"/>
<sequence length="358" mass="42835">MNKRTLLNFLVHWAVWLLLHFITYIPTFVNSSRIVGEYFVYAHLVVSTISFLLFYIVSFLVMPGMAMMHKRWLWVIVTSLLLAILFTFLKFRLDMYWAEHALQKFPQPKYHRKIAHEPIGFFSYRFRTYFQVNILNNVSIIVLAFAYRLALSWYQQEKIRKELENQKLRAELSYLKMQVNPHFLFNALNNIYSLAITEESPKTGDSIMKLANLMRYVLYEKEDNENKVRLDNEIKHINDYIDLEKLRHEEDIYLNFSIEGITYDKRIAPLLLFPLIENAFKHGILTDPKKPVQIEMKVNDQYMDFYILNFKNNYLKDKDGGIGIPNVRKRLDLLYKNSYKLDIKETEDQFFVNLHLPL</sequence>
<keyword evidence="3" id="KW-0418">Kinase</keyword>
<gene>
    <name evidence="3" type="ORF">OCK74_06750</name>
</gene>
<dbReference type="Pfam" id="PF06580">
    <property type="entry name" value="His_kinase"/>
    <property type="match status" value="1"/>
</dbReference>
<feature type="transmembrane region" description="Helical" evidence="1">
    <location>
        <begin position="134"/>
        <end position="151"/>
    </location>
</feature>
<name>A0A9X2XTB4_9BACT</name>
<organism evidence="3 4">
    <name type="scientific">Paraflavisolibacter caeni</name>
    <dbReference type="NCBI Taxonomy" id="2982496"/>
    <lineage>
        <taxon>Bacteria</taxon>
        <taxon>Pseudomonadati</taxon>
        <taxon>Bacteroidota</taxon>
        <taxon>Chitinophagia</taxon>
        <taxon>Chitinophagales</taxon>
        <taxon>Chitinophagaceae</taxon>
        <taxon>Paraflavisolibacter</taxon>
    </lineage>
</organism>
<feature type="transmembrane region" description="Helical" evidence="1">
    <location>
        <begin position="72"/>
        <end position="89"/>
    </location>
</feature>
<dbReference type="InterPro" id="IPR036890">
    <property type="entry name" value="HATPase_C_sf"/>
</dbReference>
<dbReference type="SUPFAM" id="SSF55874">
    <property type="entry name" value="ATPase domain of HSP90 chaperone/DNA topoisomerase II/histidine kinase"/>
    <property type="match status" value="1"/>
</dbReference>
<dbReference type="InterPro" id="IPR050640">
    <property type="entry name" value="Bact_2-comp_sensor_kinase"/>
</dbReference>
<dbReference type="PANTHER" id="PTHR34220:SF7">
    <property type="entry name" value="SENSOR HISTIDINE KINASE YPDA"/>
    <property type="match status" value="1"/>
</dbReference>
<evidence type="ECO:0000313" key="4">
    <source>
        <dbReference type="Proteomes" id="UP001155483"/>
    </source>
</evidence>